<dbReference type="GO" id="GO:0005634">
    <property type="term" value="C:nucleus"/>
    <property type="evidence" value="ECO:0007669"/>
    <property type="project" value="TreeGrafter"/>
</dbReference>
<dbReference type="eggNOG" id="KOG3105">
    <property type="taxonomic scope" value="Eukaryota"/>
</dbReference>
<sequence length="621" mass="67749">MAAGGAAQGPVTFEDVAVYFSAEEWQELAGWQRELYRDVMMDTYELVASLGPAGLKPEVVSKLERGEEPHQPARSRESPRAPLPVLLLTCFLMLAEPPPLAPCLTESSPHLPACCPAAAASKRKELSLADRVKLLQALESPSASLSSVAKLFGISKSQAGRIGRSREQILADWRTNANPLRKRKREGKGGQVEDALFTWFQQALARGERLSGPVLKAKAQELAVRLGRAFEATDGWLCRWKTRHNIVFKRPHGERPDADASCARSWLSEALPALLAGYRAEDVFNAGETALLYRASPERDPAAPLAKRPRDRVSILLCANCAGTEKRRLLVVGCSRQPRGLPQDPWALPVAYAHSANAWVTARVFQEWALQWDRELRRDHRRVVLFLGPGSAHPRELQVRLRNIRLAFFPPRTASLTQPLHLGIVHNLKGHYRALVLAKGLPGAAVAEAAGRVTLLDALYLLHQAWSRVRPAMLQSCFSKAGFHLVPCVRDAPELPLLADVPRPPGLSELDFLAWVGLDAEEPAAGEMTGEECLLAEQAEAAESQGDEEDGDSYSDPGTCISAAEALAGLSVAMKWCQLRGLVHHWERLLETESAMHAAVVAESGQGKPPACSGFVPGAVL</sequence>
<gene>
    <name evidence="4" type="ORF">Y1Q_0017050</name>
</gene>
<keyword evidence="1" id="KW-0238">DNA-binding</keyword>
<dbReference type="CDD" id="cd07765">
    <property type="entry name" value="KRAB_A-box"/>
    <property type="match status" value="1"/>
</dbReference>
<dbReference type="Pfam" id="PF03184">
    <property type="entry name" value="DDE_1"/>
    <property type="match status" value="1"/>
</dbReference>
<feature type="domain" description="HTH CENPB-type" evidence="3">
    <location>
        <begin position="180"/>
        <end position="250"/>
    </location>
</feature>
<dbReference type="PROSITE" id="PS50805">
    <property type="entry name" value="KRAB"/>
    <property type="match status" value="1"/>
</dbReference>
<evidence type="ECO:0000256" key="1">
    <source>
        <dbReference type="ARBA" id="ARBA00023125"/>
    </source>
</evidence>
<dbReference type="Proteomes" id="UP000050525">
    <property type="component" value="Unassembled WGS sequence"/>
</dbReference>
<dbReference type="Pfam" id="PF01352">
    <property type="entry name" value="KRAB"/>
    <property type="match status" value="1"/>
</dbReference>
<dbReference type="Gene3D" id="1.10.10.60">
    <property type="entry name" value="Homeodomain-like"/>
    <property type="match status" value="2"/>
</dbReference>
<dbReference type="SUPFAM" id="SSF109640">
    <property type="entry name" value="KRAB domain (Kruppel-associated box)"/>
    <property type="match status" value="1"/>
</dbReference>
<dbReference type="PANTHER" id="PTHR19303">
    <property type="entry name" value="TRANSPOSON"/>
    <property type="match status" value="1"/>
</dbReference>
<dbReference type="AlphaFoldDB" id="A0A151NT81"/>
<dbReference type="InterPro" id="IPR001909">
    <property type="entry name" value="KRAB"/>
</dbReference>
<dbReference type="Pfam" id="PF03221">
    <property type="entry name" value="HTH_Tnp_Tc5"/>
    <property type="match status" value="1"/>
</dbReference>
<feature type="domain" description="KRAB" evidence="2">
    <location>
        <begin position="11"/>
        <end position="82"/>
    </location>
</feature>
<evidence type="ECO:0000313" key="4">
    <source>
        <dbReference type="EMBL" id="KYO40077.1"/>
    </source>
</evidence>
<evidence type="ECO:0000313" key="5">
    <source>
        <dbReference type="Proteomes" id="UP000050525"/>
    </source>
</evidence>
<dbReference type="GO" id="GO:0006355">
    <property type="term" value="P:regulation of DNA-templated transcription"/>
    <property type="evidence" value="ECO:0007669"/>
    <property type="project" value="InterPro"/>
</dbReference>
<dbReference type="SMART" id="SM00349">
    <property type="entry name" value="KRAB"/>
    <property type="match status" value="1"/>
</dbReference>
<dbReference type="PANTHER" id="PTHR19303:SF36">
    <property type="entry name" value="TIGGER TRANSPOSABLE ELEMENT-DERIVED PROTEIN 3"/>
    <property type="match status" value="1"/>
</dbReference>
<evidence type="ECO:0000259" key="2">
    <source>
        <dbReference type="PROSITE" id="PS50805"/>
    </source>
</evidence>
<dbReference type="SMART" id="SM00674">
    <property type="entry name" value="CENPB"/>
    <property type="match status" value="1"/>
</dbReference>
<dbReference type="SUPFAM" id="SSF46689">
    <property type="entry name" value="Homeodomain-like"/>
    <property type="match status" value="2"/>
</dbReference>
<keyword evidence="5" id="KW-1185">Reference proteome</keyword>
<dbReference type="EMBL" id="AKHW03002096">
    <property type="protein sequence ID" value="KYO40077.1"/>
    <property type="molecule type" value="Genomic_DNA"/>
</dbReference>
<dbReference type="InterPro" id="IPR036051">
    <property type="entry name" value="KRAB_dom_sf"/>
</dbReference>
<dbReference type="GO" id="GO:0003677">
    <property type="term" value="F:DNA binding"/>
    <property type="evidence" value="ECO:0007669"/>
    <property type="project" value="UniProtKB-KW"/>
</dbReference>
<organism evidence="4 5">
    <name type="scientific">Alligator mississippiensis</name>
    <name type="common">American alligator</name>
    <dbReference type="NCBI Taxonomy" id="8496"/>
    <lineage>
        <taxon>Eukaryota</taxon>
        <taxon>Metazoa</taxon>
        <taxon>Chordata</taxon>
        <taxon>Craniata</taxon>
        <taxon>Vertebrata</taxon>
        <taxon>Euteleostomi</taxon>
        <taxon>Archelosauria</taxon>
        <taxon>Archosauria</taxon>
        <taxon>Crocodylia</taxon>
        <taxon>Alligatoridae</taxon>
        <taxon>Alligatorinae</taxon>
        <taxon>Alligator</taxon>
    </lineage>
</organism>
<protein>
    <submittedName>
        <fullName evidence="4">Tigger transposable element-derived protein 3-like</fullName>
    </submittedName>
</protein>
<dbReference type="InterPro" id="IPR050863">
    <property type="entry name" value="CenT-Element_Derived"/>
</dbReference>
<proteinExistence type="predicted"/>
<evidence type="ECO:0000259" key="3">
    <source>
        <dbReference type="PROSITE" id="PS51253"/>
    </source>
</evidence>
<name>A0A151NT81_ALLMI</name>
<dbReference type="Gene3D" id="6.10.140.140">
    <property type="match status" value="1"/>
</dbReference>
<dbReference type="InterPro" id="IPR006600">
    <property type="entry name" value="HTH_CenpB_DNA-bd_dom"/>
</dbReference>
<dbReference type="InterPro" id="IPR009057">
    <property type="entry name" value="Homeodomain-like_sf"/>
</dbReference>
<dbReference type="InterPro" id="IPR004875">
    <property type="entry name" value="DDE_SF_endonuclease_dom"/>
</dbReference>
<dbReference type="PROSITE" id="PS51253">
    <property type="entry name" value="HTH_CENPB"/>
    <property type="match status" value="1"/>
</dbReference>
<accession>A0A151NT81</accession>
<comment type="caution">
    <text evidence="4">The sequence shown here is derived from an EMBL/GenBank/DDBJ whole genome shotgun (WGS) entry which is preliminary data.</text>
</comment>
<reference evidence="4 5" key="1">
    <citation type="journal article" date="2012" name="Genome Biol.">
        <title>Sequencing three crocodilian genomes to illuminate the evolution of archosaurs and amniotes.</title>
        <authorList>
            <person name="St John J.A."/>
            <person name="Braun E.L."/>
            <person name="Isberg S.R."/>
            <person name="Miles L.G."/>
            <person name="Chong A.Y."/>
            <person name="Gongora J."/>
            <person name="Dalzell P."/>
            <person name="Moran C."/>
            <person name="Bed'hom B."/>
            <person name="Abzhanov A."/>
            <person name="Burgess S.C."/>
            <person name="Cooksey A.M."/>
            <person name="Castoe T.A."/>
            <person name="Crawford N.G."/>
            <person name="Densmore L.D."/>
            <person name="Drew J.C."/>
            <person name="Edwards S.V."/>
            <person name="Faircloth B.C."/>
            <person name="Fujita M.K."/>
            <person name="Greenwold M.J."/>
            <person name="Hoffmann F.G."/>
            <person name="Howard J.M."/>
            <person name="Iguchi T."/>
            <person name="Janes D.E."/>
            <person name="Khan S.Y."/>
            <person name="Kohno S."/>
            <person name="de Koning A.J."/>
            <person name="Lance S.L."/>
            <person name="McCarthy F.M."/>
            <person name="McCormack J.E."/>
            <person name="Merchant M.E."/>
            <person name="Peterson D.G."/>
            <person name="Pollock D.D."/>
            <person name="Pourmand N."/>
            <person name="Raney B.J."/>
            <person name="Roessler K.A."/>
            <person name="Sanford J.R."/>
            <person name="Sawyer R.H."/>
            <person name="Schmidt C.J."/>
            <person name="Triplett E.W."/>
            <person name="Tuberville T.D."/>
            <person name="Venegas-Anaya M."/>
            <person name="Howard J.T."/>
            <person name="Jarvis E.D."/>
            <person name="Guillette L.J.Jr."/>
            <person name="Glenn T.C."/>
            <person name="Green R.E."/>
            <person name="Ray D.A."/>
        </authorList>
    </citation>
    <scope>NUCLEOTIDE SEQUENCE [LARGE SCALE GENOMIC DNA]</scope>
    <source>
        <strain evidence="4">KSC_2009_1</strain>
    </source>
</reference>